<feature type="domain" description="E3 ubiquitin-protein ligase RNF126-like zinc-ribbon" evidence="8">
    <location>
        <begin position="23"/>
        <end position="57"/>
    </location>
</feature>
<evidence type="ECO:0000256" key="3">
    <source>
        <dbReference type="ARBA" id="ARBA00022679"/>
    </source>
</evidence>
<sequence>MASSPSSSFSSSPSAAGAAPASSSYWCYNCDPFVRAAPHKDSAVTYPNYGGGILEEMGAPPPCTAYLRHPCAHHAKDLRLRRTCCADAAAAADDRSPFNPVIVLCRSPAAVAAGDDDSLATVTSFELFYDDGVGSGLRPLPETMSDFLMGSAFERLLDQLTQIEAGGLSRARENPPASKASISMPRGRPLAQCNCTAITRVSESTMLVPHVCEIFDQRIQCVTQIP</sequence>
<name>A2Z4R7_ORYSI</name>
<evidence type="ECO:0000256" key="2">
    <source>
        <dbReference type="ARBA" id="ARBA00012483"/>
    </source>
</evidence>
<dbReference type="InterPro" id="IPR039525">
    <property type="entry name" value="RNF126-like_zinc-ribbon"/>
</dbReference>
<dbReference type="Pfam" id="PF14369">
    <property type="entry name" value="Zn_ribbon_19"/>
    <property type="match status" value="1"/>
</dbReference>
<evidence type="ECO:0000256" key="4">
    <source>
        <dbReference type="ARBA" id="ARBA00022723"/>
    </source>
</evidence>
<protein>
    <recommendedName>
        <fullName evidence="2">RING-type E3 ubiquitin transferase</fullName>
        <ecNumber evidence="2">2.3.2.27</ecNumber>
    </recommendedName>
</protein>
<comment type="catalytic activity">
    <reaction evidence="1">
        <text>S-ubiquitinyl-[E2 ubiquitin-conjugating enzyme]-L-cysteine + [acceptor protein]-L-lysine = [E2 ubiquitin-conjugating enzyme]-L-cysteine + N(6)-ubiquitinyl-[acceptor protein]-L-lysine.</text>
        <dbReference type="EC" id="2.3.2.27"/>
    </reaction>
</comment>
<keyword evidence="4" id="KW-0479">Metal-binding</keyword>
<dbReference type="STRING" id="39946.A2Z4R7"/>
<keyword evidence="3" id="KW-0808">Transferase</keyword>
<evidence type="ECO:0000256" key="5">
    <source>
        <dbReference type="ARBA" id="ARBA00022771"/>
    </source>
</evidence>
<organism evidence="9 10">
    <name type="scientific">Oryza sativa subsp. indica</name>
    <name type="common">Rice</name>
    <dbReference type="NCBI Taxonomy" id="39946"/>
    <lineage>
        <taxon>Eukaryota</taxon>
        <taxon>Viridiplantae</taxon>
        <taxon>Streptophyta</taxon>
        <taxon>Embryophyta</taxon>
        <taxon>Tracheophyta</taxon>
        <taxon>Spermatophyta</taxon>
        <taxon>Magnoliopsida</taxon>
        <taxon>Liliopsida</taxon>
        <taxon>Poales</taxon>
        <taxon>Poaceae</taxon>
        <taxon>BOP clade</taxon>
        <taxon>Oryzoideae</taxon>
        <taxon>Oryzeae</taxon>
        <taxon>Oryzinae</taxon>
        <taxon>Oryza</taxon>
        <taxon>Oryza sativa</taxon>
    </lineage>
</organism>
<dbReference type="EC" id="2.3.2.27" evidence="2"/>
<dbReference type="AlphaFoldDB" id="A2Z4R7"/>
<dbReference type="EMBL" id="CM000135">
    <property type="protein sequence ID" value="EAY77601.1"/>
    <property type="molecule type" value="Genomic_DNA"/>
</dbReference>
<evidence type="ECO:0000256" key="1">
    <source>
        <dbReference type="ARBA" id="ARBA00000900"/>
    </source>
</evidence>
<reference evidence="9 10" key="1">
    <citation type="journal article" date="2005" name="PLoS Biol.">
        <title>The genomes of Oryza sativa: a history of duplications.</title>
        <authorList>
            <person name="Yu J."/>
            <person name="Wang J."/>
            <person name="Lin W."/>
            <person name="Li S."/>
            <person name="Li H."/>
            <person name="Zhou J."/>
            <person name="Ni P."/>
            <person name="Dong W."/>
            <person name="Hu S."/>
            <person name="Zeng C."/>
            <person name="Zhang J."/>
            <person name="Zhang Y."/>
            <person name="Li R."/>
            <person name="Xu Z."/>
            <person name="Li S."/>
            <person name="Li X."/>
            <person name="Zheng H."/>
            <person name="Cong L."/>
            <person name="Lin L."/>
            <person name="Yin J."/>
            <person name="Geng J."/>
            <person name="Li G."/>
            <person name="Shi J."/>
            <person name="Liu J."/>
            <person name="Lv H."/>
            <person name="Li J."/>
            <person name="Wang J."/>
            <person name="Deng Y."/>
            <person name="Ran L."/>
            <person name="Shi X."/>
            <person name="Wang X."/>
            <person name="Wu Q."/>
            <person name="Li C."/>
            <person name="Ren X."/>
            <person name="Wang J."/>
            <person name="Wang X."/>
            <person name="Li D."/>
            <person name="Liu D."/>
            <person name="Zhang X."/>
            <person name="Ji Z."/>
            <person name="Zhao W."/>
            <person name="Sun Y."/>
            <person name="Zhang Z."/>
            <person name="Bao J."/>
            <person name="Han Y."/>
            <person name="Dong L."/>
            <person name="Ji J."/>
            <person name="Chen P."/>
            <person name="Wu S."/>
            <person name="Liu J."/>
            <person name="Xiao Y."/>
            <person name="Bu D."/>
            <person name="Tan J."/>
            <person name="Yang L."/>
            <person name="Ye C."/>
            <person name="Zhang J."/>
            <person name="Xu J."/>
            <person name="Zhou Y."/>
            <person name="Yu Y."/>
            <person name="Zhang B."/>
            <person name="Zhuang S."/>
            <person name="Wei H."/>
            <person name="Liu B."/>
            <person name="Lei M."/>
            <person name="Yu H."/>
            <person name="Li Y."/>
            <person name="Xu H."/>
            <person name="Wei S."/>
            <person name="He X."/>
            <person name="Fang L."/>
            <person name="Zhang Z."/>
            <person name="Zhang Y."/>
            <person name="Huang X."/>
            <person name="Su Z."/>
            <person name="Tong W."/>
            <person name="Li J."/>
            <person name="Tong Z."/>
            <person name="Li S."/>
            <person name="Ye J."/>
            <person name="Wang L."/>
            <person name="Fang L."/>
            <person name="Lei T."/>
            <person name="Chen C."/>
            <person name="Chen H."/>
            <person name="Xu Z."/>
            <person name="Li H."/>
            <person name="Huang H."/>
            <person name="Zhang F."/>
            <person name="Xu H."/>
            <person name="Li N."/>
            <person name="Zhao C."/>
            <person name="Li S."/>
            <person name="Dong L."/>
            <person name="Huang Y."/>
            <person name="Li L."/>
            <person name="Xi Y."/>
            <person name="Qi Q."/>
            <person name="Li W."/>
            <person name="Zhang B."/>
            <person name="Hu W."/>
            <person name="Zhang Y."/>
            <person name="Tian X."/>
            <person name="Jiao Y."/>
            <person name="Liang X."/>
            <person name="Jin J."/>
            <person name="Gao L."/>
            <person name="Zheng W."/>
            <person name="Hao B."/>
            <person name="Liu S."/>
            <person name="Wang W."/>
            <person name="Yuan L."/>
            <person name="Cao M."/>
            <person name="McDermott J."/>
            <person name="Samudrala R."/>
            <person name="Wang J."/>
            <person name="Wong G.K."/>
            <person name="Yang H."/>
        </authorList>
    </citation>
    <scope>NUCLEOTIDE SEQUENCE [LARGE SCALE GENOMIC DNA]</scope>
    <source>
        <strain evidence="10">cv. 93-11</strain>
    </source>
</reference>
<dbReference type="HOGENOM" id="CLU_110903_0_0_1"/>
<evidence type="ECO:0000313" key="10">
    <source>
        <dbReference type="Proteomes" id="UP000007015"/>
    </source>
</evidence>
<dbReference type="Proteomes" id="UP000007015">
    <property type="component" value="Chromosome 10"/>
</dbReference>
<keyword evidence="7" id="KW-0862">Zinc</keyword>
<evidence type="ECO:0000256" key="7">
    <source>
        <dbReference type="ARBA" id="ARBA00022833"/>
    </source>
</evidence>
<evidence type="ECO:0000259" key="8">
    <source>
        <dbReference type="Pfam" id="PF14369"/>
    </source>
</evidence>
<dbReference type="Gramene" id="BGIOSGA032477-TA">
    <property type="protein sequence ID" value="BGIOSGA032477-PA"/>
    <property type="gene ID" value="BGIOSGA032477"/>
</dbReference>
<dbReference type="GO" id="GO:0008270">
    <property type="term" value="F:zinc ion binding"/>
    <property type="evidence" value="ECO:0007669"/>
    <property type="project" value="UniProtKB-KW"/>
</dbReference>
<keyword evidence="10" id="KW-1185">Reference proteome</keyword>
<keyword evidence="6" id="KW-0833">Ubl conjugation pathway</keyword>
<gene>
    <name evidence="9" type="ORF">OsI_32642</name>
</gene>
<dbReference type="GO" id="GO:0061630">
    <property type="term" value="F:ubiquitin protein ligase activity"/>
    <property type="evidence" value="ECO:0007669"/>
    <property type="project" value="UniProtKB-EC"/>
</dbReference>
<proteinExistence type="predicted"/>
<keyword evidence="5" id="KW-0863">Zinc-finger</keyword>
<dbReference type="OMA" id="QRTCCAD"/>
<accession>A2Z4R7</accession>
<evidence type="ECO:0000313" key="9">
    <source>
        <dbReference type="EMBL" id="EAY77601.1"/>
    </source>
</evidence>
<evidence type="ECO:0000256" key="6">
    <source>
        <dbReference type="ARBA" id="ARBA00022786"/>
    </source>
</evidence>